<feature type="non-terminal residue" evidence="1">
    <location>
        <position position="1"/>
    </location>
</feature>
<sequence length="223" mass="25300">HNRKQDVVVTDQEDIMSQLEANVVANFPQSEDEGSAKYSQARIRARALSWSRDGVVDLLTELDMPAGFDVVLNCDCVYEPLYGKSWVLLNDVIDELLKVNPRTVVVSSMERRTADGIDDFLSQMRGMEHVGEVQMAWRDEKRSIEIYVTTVDSSSLAWPVSTVDFQSSHCTSRFFVPVTRNAVFEWSRVRFTFSAARTDSSEVERSIAEIFCFAPKRLCSPRG</sequence>
<protein>
    <submittedName>
        <fullName evidence="1">Uncharacterized protein</fullName>
    </submittedName>
</protein>
<reference evidence="1 2" key="1">
    <citation type="journal article" date="2012" name="Genome Biol.">
        <title>Genome and low-iron response of an oceanic diatom adapted to chronic iron limitation.</title>
        <authorList>
            <person name="Lommer M."/>
            <person name="Specht M."/>
            <person name="Roy A.S."/>
            <person name="Kraemer L."/>
            <person name="Andreson R."/>
            <person name="Gutowska M.A."/>
            <person name="Wolf J."/>
            <person name="Bergner S.V."/>
            <person name="Schilhabel M.B."/>
            <person name="Klostermeier U.C."/>
            <person name="Beiko R.G."/>
            <person name="Rosenstiel P."/>
            <person name="Hippler M."/>
            <person name="Laroche J."/>
        </authorList>
    </citation>
    <scope>NUCLEOTIDE SEQUENCE [LARGE SCALE GENOMIC DNA]</scope>
    <source>
        <strain evidence="1 2">CCMP1005</strain>
    </source>
</reference>
<comment type="caution">
    <text evidence="1">The sequence shown here is derived from an EMBL/GenBank/DDBJ whole genome shotgun (WGS) entry which is preliminary data.</text>
</comment>
<proteinExistence type="predicted"/>
<organism evidence="1 2">
    <name type="scientific">Thalassiosira oceanica</name>
    <name type="common">Marine diatom</name>
    <dbReference type="NCBI Taxonomy" id="159749"/>
    <lineage>
        <taxon>Eukaryota</taxon>
        <taxon>Sar</taxon>
        <taxon>Stramenopiles</taxon>
        <taxon>Ochrophyta</taxon>
        <taxon>Bacillariophyta</taxon>
        <taxon>Coscinodiscophyceae</taxon>
        <taxon>Thalassiosirophycidae</taxon>
        <taxon>Thalassiosirales</taxon>
        <taxon>Thalassiosiraceae</taxon>
        <taxon>Thalassiosira</taxon>
    </lineage>
</organism>
<dbReference type="OrthoDB" id="413520at2759"/>
<evidence type="ECO:0000313" key="1">
    <source>
        <dbReference type="EMBL" id="EJK44634.1"/>
    </source>
</evidence>
<accession>K0R196</accession>
<dbReference type="eggNOG" id="KOG2793">
    <property type="taxonomic scope" value="Eukaryota"/>
</dbReference>
<dbReference type="EMBL" id="AGNL01049428">
    <property type="protein sequence ID" value="EJK44634.1"/>
    <property type="molecule type" value="Genomic_DNA"/>
</dbReference>
<dbReference type="Proteomes" id="UP000266841">
    <property type="component" value="Unassembled WGS sequence"/>
</dbReference>
<dbReference type="AlphaFoldDB" id="K0R196"/>
<gene>
    <name evidence="1" type="ORF">THAOC_36813</name>
</gene>
<dbReference type="PANTHER" id="PTHR14614">
    <property type="entry name" value="HEPATOCELLULAR CARCINOMA-ASSOCIATED ANTIGEN"/>
    <property type="match status" value="1"/>
</dbReference>
<evidence type="ECO:0000313" key="2">
    <source>
        <dbReference type="Proteomes" id="UP000266841"/>
    </source>
</evidence>
<dbReference type="Pfam" id="PF10294">
    <property type="entry name" value="Methyltransf_16"/>
    <property type="match status" value="1"/>
</dbReference>
<dbReference type="InterPro" id="IPR019410">
    <property type="entry name" value="Methyltransf_16"/>
</dbReference>
<keyword evidence="2" id="KW-1185">Reference proteome</keyword>
<dbReference type="PANTHER" id="PTHR14614:SF123">
    <property type="entry name" value="OS04G0645500 PROTEIN"/>
    <property type="match status" value="1"/>
</dbReference>
<name>K0R196_THAOC</name>
<dbReference type="InterPro" id="IPR029063">
    <property type="entry name" value="SAM-dependent_MTases_sf"/>
</dbReference>
<dbReference type="Gene3D" id="3.40.50.150">
    <property type="entry name" value="Vaccinia Virus protein VP39"/>
    <property type="match status" value="1"/>
</dbReference>